<comment type="caution">
    <text evidence="1">The sequence shown here is derived from an EMBL/GenBank/DDBJ whole genome shotgun (WGS) entry which is preliminary data.</text>
</comment>
<sequence length="83" mass="9362">MNISHARPQSGVECGMLSQLMLQKRRKIKSAMYYRRQLPAGREMIDSDPGSSRQQLRGINIRVGMNMNESENRSDVTGTHPAS</sequence>
<name>A0A401TK06_CHIPU</name>
<evidence type="ECO:0000313" key="1">
    <source>
        <dbReference type="EMBL" id="GCC42957.1"/>
    </source>
</evidence>
<protein>
    <submittedName>
        <fullName evidence="1">Uncharacterized protein</fullName>
    </submittedName>
</protein>
<keyword evidence="2" id="KW-1185">Reference proteome</keyword>
<reference evidence="1 2" key="1">
    <citation type="journal article" date="2018" name="Nat. Ecol. Evol.">
        <title>Shark genomes provide insights into elasmobranch evolution and the origin of vertebrates.</title>
        <authorList>
            <person name="Hara Y"/>
            <person name="Yamaguchi K"/>
            <person name="Onimaru K"/>
            <person name="Kadota M"/>
            <person name="Koyanagi M"/>
            <person name="Keeley SD"/>
            <person name="Tatsumi K"/>
            <person name="Tanaka K"/>
            <person name="Motone F"/>
            <person name="Kageyama Y"/>
            <person name="Nozu R"/>
            <person name="Adachi N"/>
            <person name="Nishimura O"/>
            <person name="Nakagawa R"/>
            <person name="Tanegashima C"/>
            <person name="Kiyatake I"/>
            <person name="Matsumoto R"/>
            <person name="Murakumo K"/>
            <person name="Nishida K"/>
            <person name="Terakita A"/>
            <person name="Kuratani S"/>
            <person name="Sato K"/>
            <person name="Hyodo S Kuraku.S."/>
        </authorList>
    </citation>
    <scope>NUCLEOTIDE SEQUENCE [LARGE SCALE GENOMIC DNA]</scope>
</reference>
<accession>A0A401TK06</accession>
<dbReference type="EMBL" id="BEZZ01097971">
    <property type="protein sequence ID" value="GCC42957.1"/>
    <property type="molecule type" value="Genomic_DNA"/>
</dbReference>
<proteinExistence type="predicted"/>
<dbReference type="AlphaFoldDB" id="A0A401TK06"/>
<organism evidence="1 2">
    <name type="scientific">Chiloscyllium punctatum</name>
    <name type="common">Brownbanded bambooshark</name>
    <name type="synonym">Hemiscyllium punctatum</name>
    <dbReference type="NCBI Taxonomy" id="137246"/>
    <lineage>
        <taxon>Eukaryota</taxon>
        <taxon>Metazoa</taxon>
        <taxon>Chordata</taxon>
        <taxon>Craniata</taxon>
        <taxon>Vertebrata</taxon>
        <taxon>Chondrichthyes</taxon>
        <taxon>Elasmobranchii</taxon>
        <taxon>Galeomorphii</taxon>
        <taxon>Galeoidea</taxon>
        <taxon>Orectolobiformes</taxon>
        <taxon>Hemiscylliidae</taxon>
        <taxon>Chiloscyllium</taxon>
    </lineage>
</organism>
<evidence type="ECO:0000313" key="2">
    <source>
        <dbReference type="Proteomes" id="UP000287033"/>
    </source>
</evidence>
<gene>
    <name evidence="1" type="ORF">chiPu_0027214</name>
</gene>
<dbReference type="Proteomes" id="UP000287033">
    <property type="component" value="Unassembled WGS sequence"/>
</dbReference>